<keyword evidence="4" id="KW-1185">Reference proteome</keyword>
<comment type="caution">
    <text evidence="3">The sequence shown here is derived from an EMBL/GenBank/DDBJ whole genome shotgun (WGS) entry which is preliminary data.</text>
</comment>
<feature type="compositionally biased region" description="Basic and acidic residues" evidence="1">
    <location>
        <begin position="773"/>
        <end position="790"/>
    </location>
</feature>
<evidence type="ECO:0000256" key="1">
    <source>
        <dbReference type="SAM" id="MobiDB-lite"/>
    </source>
</evidence>
<dbReference type="GO" id="GO:0016579">
    <property type="term" value="P:protein deubiquitination"/>
    <property type="evidence" value="ECO:0007669"/>
    <property type="project" value="InterPro"/>
</dbReference>
<name>A0A9X0DNU1_9HELO</name>
<feature type="compositionally biased region" description="Basic and acidic residues" evidence="1">
    <location>
        <begin position="10"/>
        <end position="35"/>
    </location>
</feature>
<dbReference type="SUPFAM" id="SSF54001">
    <property type="entry name" value="Cysteine proteinases"/>
    <property type="match status" value="1"/>
</dbReference>
<accession>A0A9X0DNU1</accession>
<dbReference type="Gene3D" id="3.90.70.10">
    <property type="entry name" value="Cysteine proteinases"/>
    <property type="match status" value="2"/>
</dbReference>
<evidence type="ECO:0000313" key="3">
    <source>
        <dbReference type="EMBL" id="KAJ8068492.1"/>
    </source>
</evidence>
<protein>
    <recommendedName>
        <fullName evidence="2">USP domain-containing protein</fullName>
    </recommendedName>
</protein>
<reference evidence="3" key="1">
    <citation type="submission" date="2022-11" db="EMBL/GenBank/DDBJ databases">
        <title>Genome Resource of Sclerotinia nivalis Strain SnTB1, a Plant Pathogen Isolated from American Ginseng.</title>
        <authorList>
            <person name="Fan S."/>
        </authorList>
    </citation>
    <scope>NUCLEOTIDE SEQUENCE</scope>
    <source>
        <strain evidence="3">SnTB1</strain>
    </source>
</reference>
<proteinExistence type="predicted"/>
<dbReference type="InterPro" id="IPR038765">
    <property type="entry name" value="Papain-like_cys_pep_sf"/>
</dbReference>
<dbReference type="EMBL" id="JAPEIS010000003">
    <property type="protein sequence ID" value="KAJ8068492.1"/>
    <property type="molecule type" value="Genomic_DNA"/>
</dbReference>
<evidence type="ECO:0000259" key="2">
    <source>
        <dbReference type="PROSITE" id="PS50235"/>
    </source>
</evidence>
<dbReference type="GO" id="GO:0004843">
    <property type="term" value="F:cysteine-type deubiquitinase activity"/>
    <property type="evidence" value="ECO:0007669"/>
    <property type="project" value="InterPro"/>
</dbReference>
<gene>
    <name evidence="3" type="ORF">OCU04_004043</name>
</gene>
<dbReference type="AlphaFoldDB" id="A0A9X0DNU1"/>
<dbReference type="Proteomes" id="UP001152300">
    <property type="component" value="Unassembled WGS sequence"/>
</dbReference>
<sequence>MNGMGKRFTTKKEKEKGNPHKRDKSREFKSFEKSAEKKIRSVSEIFTSLFGYINKTKSENEEDEEKEKITRIKALLESEGRNDVKDDQILFCLNSNYAKGDTDKAHQILVVIQKSLSGVIYPYDPSIKMLGAENSRGKSCWLDSFLASLFTVPTQFQELLSNFYEDPSKQKLIQLIRLWVNLMRKGILIEVAITERILDCLHECGWDDFKKDEEQDPTEAHMKIGDILNWPMLNLRVDYEHGGIVEQDDHRTSQERTIPVSIPTDHDHQGPLKLEKCIEYSLASFVKINRRVEPRLPETTEDHDEKPIPEHVEDIEDESATAHTSPLEMIGQSSSHNQLVREVTHDRGSLYRSMSRNSTRKGADGEVEVDAFILSRLIRPSNLWSSKPAPANNQEFAQRMQEHKPMLGFDLKRYGMVMGLDGKEMLQKNKTHIDIPKKMRLPHIVEGKEDGGKEGEEKEDDIIISNRYELVLRSMICHRGESIKRGHYISLVRLDDETDGELDFAGSNDSQQPPDYVEERWIVHDDIARDGNRVARVDIDEALETDKYGTPVTLWYEFVPIYANFSPEELQNFFGNTTPPSYTNSSVPSIDFQISKASPDLNNGNCNDEGYFSPRPNDGPTSIVRFSSEIDRPRSSLNLLDDDRRGSVAATDTSNVSVEKSDYESAPVTPGEESATPRTSRTFRRSKTSRSRPQSSSNENRKSLGYFKGLISRTSKESLHKPDLSKESIPAVPAIPGLDGSVDSNSNAESTKATEANVTISRKVSKKGKRRSRAMEFEAKDKEKESNHTDRVCIIM</sequence>
<dbReference type="PROSITE" id="PS50235">
    <property type="entry name" value="USP_3"/>
    <property type="match status" value="1"/>
</dbReference>
<feature type="domain" description="USP" evidence="2">
    <location>
        <begin position="130"/>
        <end position="559"/>
    </location>
</feature>
<feature type="region of interest" description="Disordered" evidence="1">
    <location>
        <begin position="731"/>
        <end position="790"/>
    </location>
</feature>
<dbReference type="Pfam" id="PF00443">
    <property type="entry name" value="UCH"/>
    <property type="match status" value="1"/>
</dbReference>
<feature type="compositionally biased region" description="Polar residues" evidence="1">
    <location>
        <begin position="742"/>
        <end position="760"/>
    </location>
</feature>
<organism evidence="3 4">
    <name type="scientific">Sclerotinia nivalis</name>
    <dbReference type="NCBI Taxonomy" id="352851"/>
    <lineage>
        <taxon>Eukaryota</taxon>
        <taxon>Fungi</taxon>
        <taxon>Dikarya</taxon>
        <taxon>Ascomycota</taxon>
        <taxon>Pezizomycotina</taxon>
        <taxon>Leotiomycetes</taxon>
        <taxon>Helotiales</taxon>
        <taxon>Sclerotiniaceae</taxon>
        <taxon>Sclerotinia</taxon>
    </lineage>
</organism>
<dbReference type="InterPro" id="IPR001394">
    <property type="entry name" value="Peptidase_C19_UCH"/>
</dbReference>
<dbReference type="InterPro" id="IPR028889">
    <property type="entry name" value="USP"/>
</dbReference>
<feature type="compositionally biased region" description="Basic residues" evidence="1">
    <location>
        <begin position="763"/>
        <end position="772"/>
    </location>
</feature>
<feature type="compositionally biased region" description="Basic residues" evidence="1">
    <location>
        <begin position="681"/>
        <end position="690"/>
    </location>
</feature>
<dbReference type="OrthoDB" id="6287070at2759"/>
<evidence type="ECO:0000313" key="4">
    <source>
        <dbReference type="Proteomes" id="UP001152300"/>
    </source>
</evidence>
<feature type="region of interest" description="Disordered" evidence="1">
    <location>
        <begin position="595"/>
        <end position="707"/>
    </location>
</feature>
<feature type="region of interest" description="Disordered" evidence="1">
    <location>
        <begin position="1"/>
        <end position="35"/>
    </location>
</feature>